<protein>
    <submittedName>
        <fullName evidence="1">Uncharacterized protein</fullName>
    </submittedName>
</protein>
<organism evidence="1 2">
    <name type="scientific">Fusarium albosuccineum</name>
    <dbReference type="NCBI Taxonomy" id="1237068"/>
    <lineage>
        <taxon>Eukaryota</taxon>
        <taxon>Fungi</taxon>
        <taxon>Dikarya</taxon>
        <taxon>Ascomycota</taxon>
        <taxon>Pezizomycotina</taxon>
        <taxon>Sordariomycetes</taxon>
        <taxon>Hypocreomycetidae</taxon>
        <taxon>Hypocreales</taxon>
        <taxon>Nectriaceae</taxon>
        <taxon>Fusarium</taxon>
        <taxon>Fusarium decemcellulare species complex</taxon>
    </lineage>
</organism>
<name>A0A8H4K9W7_9HYPO</name>
<dbReference type="EMBL" id="JAADYS010003427">
    <property type="protein sequence ID" value="KAF4447355.1"/>
    <property type="molecule type" value="Genomic_DNA"/>
</dbReference>
<evidence type="ECO:0000313" key="2">
    <source>
        <dbReference type="Proteomes" id="UP000554235"/>
    </source>
</evidence>
<dbReference type="Proteomes" id="UP000554235">
    <property type="component" value="Unassembled WGS sequence"/>
</dbReference>
<gene>
    <name evidence="1" type="ORF">FALBO_16954</name>
</gene>
<comment type="caution">
    <text evidence="1">The sequence shown here is derived from an EMBL/GenBank/DDBJ whole genome shotgun (WGS) entry which is preliminary data.</text>
</comment>
<dbReference type="OrthoDB" id="409136at2759"/>
<accession>A0A8H4K9W7</accession>
<sequence>MSSLVPSESVDSGWRHCVLKHVYSDLLYRYKKRPTPDGFFPNEKLLAFRIGYDLKSQTTQLELFPPSLGNDGPTSETMEFSDTKRHFQYASTDSICGWYLGDGDRAKNQWDTMRSVLERLGQDQLSHSTKFRNQFVGVQTSCHGIEPLWAIRGYFIGPDTASSPPYITVLCSNEHISRYLVDSIHKRRNLWEGWGVTRLPKLRLLQYGFGQDSSADPDLPDSEILATAEAAAERQLESIEVRVANDYLSPTMANENISS</sequence>
<reference evidence="1 2" key="1">
    <citation type="submission" date="2020-01" db="EMBL/GenBank/DDBJ databases">
        <title>Identification and distribution of gene clusters putatively required for synthesis of sphingolipid metabolism inhibitors in phylogenetically diverse species of the filamentous fungus Fusarium.</title>
        <authorList>
            <person name="Kim H.-S."/>
            <person name="Busman M."/>
            <person name="Brown D.W."/>
            <person name="Divon H."/>
            <person name="Uhlig S."/>
            <person name="Proctor R.H."/>
        </authorList>
    </citation>
    <scope>NUCLEOTIDE SEQUENCE [LARGE SCALE GENOMIC DNA]</scope>
    <source>
        <strain evidence="1 2">NRRL 20459</strain>
    </source>
</reference>
<evidence type="ECO:0000313" key="1">
    <source>
        <dbReference type="EMBL" id="KAF4447355.1"/>
    </source>
</evidence>
<keyword evidence="2" id="KW-1185">Reference proteome</keyword>
<dbReference type="AlphaFoldDB" id="A0A8H4K9W7"/>
<proteinExistence type="predicted"/>